<dbReference type="CDD" id="cd06578">
    <property type="entry name" value="HemD"/>
    <property type="match status" value="1"/>
</dbReference>
<reference evidence="2" key="1">
    <citation type="submission" date="2023-07" db="EMBL/GenBank/DDBJ databases">
        <title>Wenyingzhuangia sp. chi5 genome sequencing and assembly.</title>
        <authorList>
            <person name="Park S."/>
        </authorList>
    </citation>
    <scope>NUCLEOTIDE SEQUENCE</scope>
    <source>
        <strain evidence="2">Chi5</strain>
    </source>
</reference>
<protein>
    <submittedName>
        <fullName evidence="2">Uroporphyrinogen-III synthase</fullName>
        <ecNumber evidence="2">4.2.1.75</ecNumber>
    </submittedName>
</protein>
<sequence>MKILSTKVLTNHQRDLLKEFDVKEVSMIDISFGENFKVEENIPYAVFTSANAVRSVFEKNKNKAESFQKVYCVGLKTKSLLESFGVQVENVADNALALADILVAKKIQDIHFYCGNLRNNDLPNVMAENGVLVTEYIVYKTELCKHTFNESFDAILFFSPSGVTSYVKGKNNCNVKVICIGYTTATEALDAFEEVYVAEETSVESVIQKLKEITKSS</sequence>
<evidence type="ECO:0000313" key="2">
    <source>
        <dbReference type="EMBL" id="MDO3695184.1"/>
    </source>
</evidence>
<dbReference type="InterPro" id="IPR039793">
    <property type="entry name" value="UROS/Hem4"/>
</dbReference>
<dbReference type="PANTHER" id="PTHR12390:SF0">
    <property type="entry name" value="UROPORPHYRINOGEN-III SYNTHASE"/>
    <property type="match status" value="1"/>
</dbReference>
<dbReference type="InterPro" id="IPR036108">
    <property type="entry name" value="4pyrrol_syn_uPrphyn_synt_sf"/>
</dbReference>
<dbReference type="EC" id="4.2.1.75" evidence="2"/>
<dbReference type="RefSeq" id="WP_302884442.1">
    <property type="nucleotide sequence ID" value="NZ_JAUMIT010000004.1"/>
</dbReference>
<feature type="domain" description="Tetrapyrrole biosynthesis uroporphyrinogen III synthase" evidence="1">
    <location>
        <begin position="22"/>
        <end position="208"/>
    </location>
</feature>
<dbReference type="SUPFAM" id="SSF69618">
    <property type="entry name" value="HemD-like"/>
    <property type="match status" value="1"/>
</dbReference>
<comment type="caution">
    <text evidence="2">The sequence shown here is derived from an EMBL/GenBank/DDBJ whole genome shotgun (WGS) entry which is preliminary data.</text>
</comment>
<dbReference type="InterPro" id="IPR003754">
    <property type="entry name" value="4pyrrol_synth_uPrphyn_synth"/>
</dbReference>
<dbReference type="GO" id="GO:0004852">
    <property type="term" value="F:uroporphyrinogen-III synthase activity"/>
    <property type="evidence" value="ECO:0007669"/>
    <property type="project" value="UniProtKB-EC"/>
</dbReference>
<keyword evidence="3" id="KW-1185">Reference proteome</keyword>
<dbReference type="PANTHER" id="PTHR12390">
    <property type="entry name" value="UROPORPHYRINOGEN III SYNTHASE"/>
    <property type="match status" value="1"/>
</dbReference>
<organism evidence="2 3">
    <name type="scientific">Wenyingzhuangia gilva</name>
    <dbReference type="NCBI Taxonomy" id="3057677"/>
    <lineage>
        <taxon>Bacteria</taxon>
        <taxon>Pseudomonadati</taxon>
        <taxon>Bacteroidota</taxon>
        <taxon>Flavobacteriia</taxon>
        <taxon>Flavobacteriales</taxon>
        <taxon>Flavobacteriaceae</taxon>
        <taxon>Wenyingzhuangia</taxon>
    </lineage>
</organism>
<keyword evidence="2" id="KW-0456">Lyase</keyword>
<dbReference type="Proteomes" id="UP001168642">
    <property type="component" value="Unassembled WGS sequence"/>
</dbReference>
<proteinExistence type="predicted"/>
<evidence type="ECO:0000259" key="1">
    <source>
        <dbReference type="Pfam" id="PF02602"/>
    </source>
</evidence>
<dbReference type="Pfam" id="PF02602">
    <property type="entry name" value="HEM4"/>
    <property type="match status" value="1"/>
</dbReference>
<dbReference type="EMBL" id="JAUMIT010000004">
    <property type="protein sequence ID" value="MDO3695184.1"/>
    <property type="molecule type" value="Genomic_DNA"/>
</dbReference>
<dbReference type="Gene3D" id="3.40.50.10090">
    <property type="match status" value="2"/>
</dbReference>
<evidence type="ECO:0000313" key="3">
    <source>
        <dbReference type="Proteomes" id="UP001168642"/>
    </source>
</evidence>
<accession>A0ABT8VTA2</accession>
<gene>
    <name evidence="2" type="ORF">QVZ41_10040</name>
</gene>
<name>A0ABT8VTA2_9FLAO</name>